<dbReference type="EMBL" id="BX294138">
    <property type="protein sequence ID" value="CAD73157.1"/>
    <property type="molecule type" value="Genomic_DNA"/>
</dbReference>
<evidence type="ECO:0000313" key="3">
    <source>
        <dbReference type="Proteomes" id="UP000001025"/>
    </source>
</evidence>
<dbReference type="HOGENOM" id="CLU_2370863_0_0_0"/>
<evidence type="ECO:0000313" key="2">
    <source>
        <dbReference type="EMBL" id="CAD73157.1"/>
    </source>
</evidence>
<gene>
    <name evidence="2" type="ordered locus">RB3374</name>
</gene>
<feature type="compositionally biased region" description="Basic and acidic residues" evidence="1">
    <location>
        <begin position="9"/>
        <end position="28"/>
    </location>
</feature>
<keyword evidence="3" id="KW-1185">Reference proteome</keyword>
<dbReference type="InParanoid" id="Q7UUC4"/>
<proteinExistence type="predicted"/>
<evidence type="ECO:0000256" key="1">
    <source>
        <dbReference type="SAM" id="MobiDB-lite"/>
    </source>
</evidence>
<feature type="compositionally biased region" description="Polar residues" evidence="1">
    <location>
        <begin position="32"/>
        <end position="42"/>
    </location>
</feature>
<organism evidence="2 3">
    <name type="scientific">Rhodopirellula baltica (strain DSM 10527 / NCIMB 13988 / SH1)</name>
    <dbReference type="NCBI Taxonomy" id="243090"/>
    <lineage>
        <taxon>Bacteria</taxon>
        <taxon>Pseudomonadati</taxon>
        <taxon>Planctomycetota</taxon>
        <taxon>Planctomycetia</taxon>
        <taxon>Pirellulales</taxon>
        <taxon>Pirellulaceae</taxon>
        <taxon>Rhodopirellula</taxon>
    </lineage>
</organism>
<accession>Q7UUC4</accession>
<feature type="region of interest" description="Disordered" evidence="1">
    <location>
        <begin position="1"/>
        <end position="48"/>
    </location>
</feature>
<dbReference type="KEGG" id="rba:RB3374"/>
<dbReference type="Proteomes" id="UP000001025">
    <property type="component" value="Chromosome"/>
</dbReference>
<protein>
    <submittedName>
        <fullName evidence="2">Uncharacterized protein</fullName>
    </submittedName>
</protein>
<dbReference type="AlphaFoldDB" id="Q7UUC4"/>
<dbReference type="EnsemblBacteria" id="CAD73157">
    <property type="protein sequence ID" value="CAD73157"/>
    <property type="gene ID" value="RB3374"/>
</dbReference>
<reference evidence="2 3" key="1">
    <citation type="journal article" date="2003" name="Proc. Natl. Acad. Sci. U.S.A.">
        <title>Complete genome sequence of the marine planctomycete Pirellula sp. strain 1.</title>
        <authorList>
            <person name="Gloeckner F.O."/>
            <person name="Kube M."/>
            <person name="Bauer M."/>
            <person name="Teeling H."/>
            <person name="Lombardot T."/>
            <person name="Ludwig W."/>
            <person name="Gade D."/>
            <person name="Beck A."/>
            <person name="Borzym K."/>
            <person name="Heitmann K."/>
            <person name="Rabus R."/>
            <person name="Schlesner H."/>
            <person name="Amann R."/>
            <person name="Reinhardt R."/>
        </authorList>
    </citation>
    <scope>NUCLEOTIDE SEQUENCE [LARGE SCALE GENOMIC DNA]</scope>
    <source>
        <strain evidence="3">DSM 10527 / NCIMB 13988 / SH1</strain>
    </source>
</reference>
<name>Q7UUC4_RHOBA</name>
<sequence>MKQRPSLLPHREIRRVDSRSAPNEDRPFNKLTFHSTFGSGNRQGVDANGVPCDELTNNLAAEAGPPKRRRWDPCLIRCDIEIRQTIYRNRRRFEQ</sequence>